<accession>A0A0M3ILI0</accession>
<evidence type="ECO:0000313" key="1">
    <source>
        <dbReference type="Proteomes" id="UP000036681"/>
    </source>
</evidence>
<protein>
    <submittedName>
        <fullName evidence="2">Uncharacterized protein</fullName>
    </submittedName>
</protein>
<keyword evidence="1" id="KW-1185">Reference proteome</keyword>
<dbReference type="Proteomes" id="UP000036681">
    <property type="component" value="Unplaced"/>
</dbReference>
<sequence length="137" mass="15519">MSLSFPLLWNPRLNQLAFKDFVIVEARAFLGAQLADLVIADIAVHKDEKSIQDTANCKLGVEMERVRRQRRQQVSINARCRRNPSWTLSSDALRRLYNGIVVTGEGFKCFYSLELHACCFTLFSFLLFGSNSSALGE</sequence>
<dbReference type="AlphaFoldDB" id="A0A0M3ILI0"/>
<name>A0A0M3ILI0_ASCLU</name>
<organism evidence="1 2">
    <name type="scientific">Ascaris lumbricoides</name>
    <name type="common">Giant roundworm</name>
    <dbReference type="NCBI Taxonomy" id="6252"/>
    <lineage>
        <taxon>Eukaryota</taxon>
        <taxon>Metazoa</taxon>
        <taxon>Ecdysozoa</taxon>
        <taxon>Nematoda</taxon>
        <taxon>Chromadorea</taxon>
        <taxon>Rhabditida</taxon>
        <taxon>Spirurina</taxon>
        <taxon>Ascaridomorpha</taxon>
        <taxon>Ascaridoidea</taxon>
        <taxon>Ascarididae</taxon>
        <taxon>Ascaris</taxon>
    </lineage>
</organism>
<proteinExistence type="predicted"/>
<dbReference type="WBParaSite" id="ALUE_0001960801-mRNA-1">
    <property type="protein sequence ID" value="ALUE_0001960801-mRNA-1"/>
    <property type="gene ID" value="ALUE_0001960801"/>
</dbReference>
<evidence type="ECO:0000313" key="2">
    <source>
        <dbReference type="WBParaSite" id="ALUE_0001960801-mRNA-1"/>
    </source>
</evidence>
<reference evidence="2" key="1">
    <citation type="submission" date="2017-02" db="UniProtKB">
        <authorList>
            <consortium name="WormBaseParasite"/>
        </authorList>
    </citation>
    <scope>IDENTIFICATION</scope>
</reference>